<feature type="region of interest" description="Disordered" evidence="1">
    <location>
        <begin position="1"/>
        <end position="20"/>
    </location>
</feature>
<feature type="compositionally biased region" description="Polar residues" evidence="1">
    <location>
        <begin position="525"/>
        <end position="542"/>
    </location>
</feature>
<gene>
    <name evidence="3" type="ORF">L227DRAFT_592989</name>
</gene>
<feature type="region of interest" description="Disordered" evidence="1">
    <location>
        <begin position="887"/>
        <end position="914"/>
    </location>
</feature>
<feature type="region of interest" description="Disordered" evidence="1">
    <location>
        <begin position="565"/>
        <end position="636"/>
    </location>
</feature>
<feature type="domain" description="Inositol polyphosphate-related phosphatase" evidence="2">
    <location>
        <begin position="89"/>
        <end position="464"/>
    </location>
</feature>
<accession>A0A5C2SCV4</accession>
<dbReference type="Pfam" id="PF22669">
    <property type="entry name" value="Exo_endo_phos2"/>
    <property type="match status" value="2"/>
</dbReference>
<dbReference type="AlphaFoldDB" id="A0A5C2SCV4"/>
<dbReference type="EMBL" id="ML122263">
    <property type="protein sequence ID" value="RPD60959.1"/>
    <property type="molecule type" value="Genomic_DNA"/>
</dbReference>
<dbReference type="SUPFAM" id="SSF56219">
    <property type="entry name" value="DNase I-like"/>
    <property type="match status" value="1"/>
</dbReference>
<dbReference type="PANTHER" id="PTHR11200:SF275">
    <property type="entry name" value="LD06095P"/>
    <property type="match status" value="1"/>
</dbReference>
<evidence type="ECO:0000259" key="2">
    <source>
        <dbReference type="SMART" id="SM00128"/>
    </source>
</evidence>
<evidence type="ECO:0000256" key="1">
    <source>
        <dbReference type="SAM" id="MobiDB-lite"/>
    </source>
</evidence>
<dbReference type="OrthoDB" id="405996at2759"/>
<feature type="compositionally biased region" description="Low complexity" evidence="1">
    <location>
        <begin position="60"/>
        <end position="76"/>
    </location>
</feature>
<reference evidence="3" key="1">
    <citation type="journal article" date="2018" name="Genome Biol. Evol.">
        <title>Genomics and development of Lentinus tigrinus, a white-rot wood-decaying mushroom with dimorphic fruiting bodies.</title>
        <authorList>
            <person name="Wu B."/>
            <person name="Xu Z."/>
            <person name="Knudson A."/>
            <person name="Carlson A."/>
            <person name="Chen N."/>
            <person name="Kovaka S."/>
            <person name="LaButti K."/>
            <person name="Lipzen A."/>
            <person name="Pennachio C."/>
            <person name="Riley R."/>
            <person name="Schakwitz W."/>
            <person name="Umezawa K."/>
            <person name="Ohm R.A."/>
            <person name="Grigoriev I.V."/>
            <person name="Nagy L.G."/>
            <person name="Gibbons J."/>
            <person name="Hibbett D."/>
        </authorList>
    </citation>
    <scope>NUCLEOTIDE SEQUENCE [LARGE SCALE GENOMIC DNA]</scope>
    <source>
        <strain evidence="3">ALCF2SS1-6</strain>
    </source>
</reference>
<feature type="region of interest" description="Disordered" evidence="1">
    <location>
        <begin position="806"/>
        <end position="825"/>
    </location>
</feature>
<feature type="compositionally biased region" description="Polar residues" evidence="1">
    <location>
        <begin position="744"/>
        <end position="753"/>
    </location>
</feature>
<sequence>MLVSTHPVLPPIDSPPPIDIPAFVTAQAQAAPSPDTARDTPRPTRPAHSNVLARLQALFPSGPHGHPSPSAPSVEPSVPPPVPPKPIPKFIKIRILTWNMHDSLPKGDVEELLGSIPTSNPPVLHPTDEPPTLPIFPATPEHPYHIVIVAGQECPSASGIPMALGAGFKLNNKDNSRSRHSLLPQDADESMQRKSGELELLSPTSEKNHEHHHPPSSWSSILENWYCHPTPPGTSLSDPNLKTQHEMQRVGPYELLIKERMMGLYLAVFIHREARPFVRGTSKSAVTAGLIGGRVGNKGGVGVSVNLDGTTLLFINAHLAAHEGKVHHRLADLAKIKAELSVDDFLSPDDPRFMAEDITDRFDTTFIFGDLNFRLDVTRLHADWLITRKDYEQAFEFDQLRKVMATSDSFAGFHEARISFPPTFKYDVLRGLKRSRTKSLRRPPATPIIVTPHDKFLSEVAEAEREQEQTADDEDGGSQPEQNGYEQEQDTVSVVSTTWTSVRSRRTVDPDPDDDDDDDAEREPSSAQSFGQSPPASASATNLAHKLWSAAAAHKAKEKWVSLFKEDGPKSPNPISKLKHNVSSATRKKWRQSWNSNKSAKSPPPRRASQPLAGELDSQPQTDVDPADPRQSKAGRTKEFQAALLDAVHARPHKHLALSVNNVDLEEEDKGVYDSSHKQRVPSWCDRILWKTTIAPEPESESEDTESQRFMPLRVKMGQIFHALRPSSMRTRRDSTWSVHPPDFSQSSESTPNPLHPSREKQLPAIPASSPTRTRAYPGGRLSQTRSVDSLRRSSSSEDRALARTFSLEHPVSSQAPSSTGRGVPLRHANTISTVTPVVGDTSSASTTLVSSSIQPSSPLDMISPTNTSPSPSVPMFRWFRPFFSRDGAQQADSPGTATPHPPPPPPPPQRGDVVCLKYDTLDDRGMRRLEGRSDHRPVIGSYALYI</sequence>
<proteinExistence type="predicted"/>
<feature type="compositionally biased region" description="Pro residues" evidence="1">
    <location>
        <begin position="900"/>
        <end position="910"/>
    </location>
</feature>
<evidence type="ECO:0000313" key="3">
    <source>
        <dbReference type="EMBL" id="RPD60959.1"/>
    </source>
</evidence>
<organism evidence="3 4">
    <name type="scientific">Lentinus tigrinus ALCF2SS1-6</name>
    <dbReference type="NCBI Taxonomy" id="1328759"/>
    <lineage>
        <taxon>Eukaryota</taxon>
        <taxon>Fungi</taxon>
        <taxon>Dikarya</taxon>
        <taxon>Basidiomycota</taxon>
        <taxon>Agaricomycotina</taxon>
        <taxon>Agaricomycetes</taxon>
        <taxon>Polyporales</taxon>
        <taxon>Polyporaceae</taxon>
        <taxon>Lentinus</taxon>
    </lineage>
</organism>
<dbReference type="GO" id="GO:0046856">
    <property type="term" value="P:phosphatidylinositol dephosphorylation"/>
    <property type="evidence" value="ECO:0007669"/>
    <property type="project" value="InterPro"/>
</dbReference>
<feature type="compositionally biased region" description="Low complexity" evidence="1">
    <location>
        <begin position="491"/>
        <end position="502"/>
    </location>
</feature>
<dbReference type="Proteomes" id="UP000313359">
    <property type="component" value="Unassembled WGS sequence"/>
</dbReference>
<feature type="region of interest" description="Disordered" evidence="1">
    <location>
        <begin position="175"/>
        <end position="195"/>
    </location>
</feature>
<dbReference type="Gene3D" id="3.60.10.10">
    <property type="entry name" value="Endonuclease/exonuclease/phosphatase"/>
    <property type="match status" value="2"/>
</dbReference>
<feature type="compositionally biased region" description="Basic and acidic residues" evidence="1">
    <location>
        <begin position="789"/>
        <end position="800"/>
    </location>
</feature>
<feature type="region of interest" description="Disordered" evidence="1">
    <location>
        <begin position="837"/>
        <end position="871"/>
    </location>
</feature>
<dbReference type="InterPro" id="IPR000300">
    <property type="entry name" value="IPPc"/>
</dbReference>
<protein>
    <submittedName>
        <fullName evidence="3">DNase I-like protein</fullName>
    </submittedName>
</protein>
<feature type="compositionally biased region" description="Polar residues" evidence="1">
    <location>
        <begin position="812"/>
        <end position="821"/>
    </location>
</feature>
<feature type="region of interest" description="Disordered" evidence="1">
    <location>
        <begin position="25"/>
        <end position="81"/>
    </location>
</feature>
<feature type="region of interest" description="Disordered" evidence="1">
    <location>
        <begin position="725"/>
        <end position="800"/>
    </location>
</feature>
<feature type="compositionally biased region" description="Pro residues" evidence="1">
    <location>
        <begin position="8"/>
        <end position="19"/>
    </location>
</feature>
<name>A0A5C2SCV4_9APHY</name>
<dbReference type="SMART" id="SM00128">
    <property type="entry name" value="IPPc"/>
    <property type="match status" value="1"/>
</dbReference>
<feature type="compositionally biased region" description="Low complexity" evidence="1">
    <location>
        <begin position="842"/>
        <end position="853"/>
    </location>
</feature>
<evidence type="ECO:0000313" key="4">
    <source>
        <dbReference type="Proteomes" id="UP000313359"/>
    </source>
</evidence>
<feature type="region of interest" description="Disordered" evidence="1">
    <location>
        <begin position="461"/>
        <end position="542"/>
    </location>
</feature>
<keyword evidence="4" id="KW-1185">Reference proteome</keyword>
<feature type="compositionally biased region" description="Acidic residues" evidence="1">
    <location>
        <begin position="510"/>
        <end position="521"/>
    </location>
</feature>
<dbReference type="GO" id="GO:0004439">
    <property type="term" value="F:phosphatidylinositol-4,5-bisphosphate 5-phosphatase activity"/>
    <property type="evidence" value="ECO:0007669"/>
    <property type="project" value="TreeGrafter"/>
</dbReference>
<dbReference type="InterPro" id="IPR046985">
    <property type="entry name" value="IP5"/>
</dbReference>
<dbReference type="STRING" id="1328759.A0A5C2SCV4"/>
<feature type="compositionally biased region" description="Basic and acidic residues" evidence="1">
    <location>
        <begin position="627"/>
        <end position="636"/>
    </location>
</feature>
<dbReference type="PANTHER" id="PTHR11200">
    <property type="entry name" value="INOSITOL 5-PHOSPHATASE"/>
    <property type="match status" value="1"/>
</dbReference>
<dbReference type="InterPro" id="IPR036691">
    <property type="entry name" value="Endo/exonu/phosph_ase_sf"/>
</dbReference>